<reference evidence="1 2" key="1">
    <citation type="submission" date="2015-11" db="EMBL/GenBank/DDBJ databases">
        <title>Genomic analysis of 38 Legionella species identifies large and diverse effector repertoires.</title>
        <authorList>
            <person name="Burstein D."/>
            <person name="Amaro F."/>
            <person name="Zusman T."/>
            <person name="Lifshitz Z."/>
            <person name="Cohen O."/>
            <person name="Gilbert J.A."/>
            <person name="Pupko T."/>
            <person name="Shuman H.A."/>
            <person name="Segal G."/>
        </authorList>
    </citation>
    <scope>NUCLEOTIDE SEQUENCE [LARGE SCALE GENOMIC DNA]</scope>
    <source>
        <strain evidence="1 2">ATCC 49506</strain>
    </source>
</reference>
<keyword evidence="2" id="KW-1185">Reference proteome</keyword>
<protein>
    <submittedName>
        <fullName evidence="1">Uncharacterized protein</fullName>
    </submittedName>
</protein>
<comment type="caution">
    <text evidence="1">The sequence shown here is derived from an EMBL/GenBank/DDBJ whole genome shotgun (WGS) entry which is preliminary data.</text>
</comment>
<gene>
    <name evidence="1" type="ORF">Lnau_2141</name>
</gene>
<dbReference type="RefSeq" id="WP_058505154.1">
    <property type="nucleotide sequence ID" value="NZ_CAAAIF010000012.1"/>
</dbReference>
<dbReference type="Proteomes" id="UP000054725">
    <property type="component" value="Unassembled WGS sequence"/>
</dbReference>
<dbReference type="AlphaFoldDB" id="A0A0W0WNE7"/>
<name>A0A0W0WNE7_9GAMM</name>
<sequence length="170" mass="19216">MIIDNGGDEKVSFLIDEISPKDLSYNLFDNGFFRVHTGYRSYGKIYYITLHANTRLGGNSEPITIPIEITKNPELAPSFIRTNLVIPIYSGQSLIHDFVANQDIVPVYEQIHYSVPFANATHPSWMKIENNKLMIDEVPKNCDSLYTINLTLTNEPGGSRQTELSLMCSK</sequence>
<accession>A0A0W0WNE7</accession>
<dbReference type="PATRIC" id="fig|45070.6.peg.2262"/>
<evidence type="ECO:0000313" key="2">
    <source>
        <dbReference type="Proteomes" id="UP000054725"/>
    </source>
</evidence>
<organism evidence="1 2">
    <name type="scientific">Legionella nautarum</name>
    <dbReference type="NCBI Taxonomy" id="45070"/>
    <lineage>
        <taxon>Bacteria</taxon>
        <taxon>Pseudomonadati</taxon>
        <taxon>Pseudomonadota</taxon>
        <taxon>Gammaproteobacteria</taxon>
        <taxon>Legionellales</taxon>
        <taxon>Legionellaceae</taxon>
        <taxon>Legionella</taxon>
    </lineage>
</organism>
<proteinExistence type="predicted"/>
<dbReference type="EMBL" id="LNYO01000021">
    <property type="protein sequence ID" value="KTD33849.1"/>
    <property type="molecule type" value="Genomic_DNA"/>
</dbReference>
<evidence type="ECO:0000313" key="1">
    <source>
        <dbReference type="EMBL" id="KTD33849.1"/>
    </source>
</evidence>